<evidence type="ECO:0000313" key="6">
    <source>
        <dbReference type="Proteomes" id="UP000642876"/>
    </source>
</evidence>
<dbReference type="EMBL" id="JACMYE010000009">
    <property type="protein sequence ID" value="MBC3179710.1"/>
    <property type="molecule type" value="Genomic_DNA"/>
</dbReference>
<dbReference type="Proteomes" id="UP000516235">
    <property type="component" value="Chromosome"/>
</dbReference>
<feature type="chain" id="PRO_5028853339" description="PepSY domain-containing protein" evidence="2">
    <location>
        <begin position="24"/>
        <end position="147"/>
    </location>
</feature>
<evidence type="ECO:0000256" key="1">
    <source>
        <dbReference type="SAM" id="MobiDB-lite"/>
    </source>
</evidence>
<dbReference type="EMBL" id="CP061032">
    <property type="protein sequence ID" value="QNP90158.1"/>
    <property type="molecule type" value="Genomic_DNA"/>
</dbReference>
<proteinExistence type="predicted"/>
<feature type="compositionally biased region" description="Acidic residues" evidence="1">
    <location>
        <begin position="49"/>
        <end position="63"/>
    </location>
</feature>
<evidence type="ECO:0000256" key="2">
    <source>
        <dbReference type="SAM" id="SignalP"/>
    </source>
</evidence>
<organism evidence="4 5">
    <name type="scientific">Corynebacterium lujinxingii</name>
    <dbReference type="NCBI Taxonomy" id="2763010"/>
    <lineage>
        <taxon>Bacteria</taxon>
        <taxon>Bacillati</taxon>
        <taxon>Actinomycetota</taxon>
        <taxon>Actinomycetes</taxon>
        <taxon>Mycobacteriales</taxon>
        <taxon>Corynebacteriaceae</taxon>
        <taxon>Corynebacterium</taxon>
    </lineage>
</organism>
<keyword evidence="6" id="KW-1185">Reference proteome</keyword>
<dbReference type="Proteomes" id="UP000642876">
    <property type="component" value="Unassembled WGS sequence"/>
</dbReference>
<evidence type="ECO:0000313" key="5">
    <source>
        <dbReference type="Proteomes" id="UP000516235"/>
    </source>
</evidence>
<keyword evidence="2" id="KW-0732">Signal</keyword>
<accession>A0A7H0JYP2</accession>
<dbReference type="KEGG" id="cluj:IAU68_11010"/>
<evidence type="ECO:0000313" key="3">
    <source>
        <dbReference type="EMBL" id="MBC3179710.1"/>
    </source>
</evidence>
<feature type="compositionally biased region" description="Low complexity" evidence="1">
    <location>
        <begin position="32"/>
        <end position="45"/>
    </location>
</feature>
<evidence type="ECO:0000313" key="4">
    <source>
        <dbReference type="EMBL" id="QNP90158.1"/>
    </source>
</evidence>
<dbReference type="RefSeq" id="WP_171194581.1">
    <property type="nucleotide sequence ID" value="NZ_CP061032.1"/>
</dbReference>
<sequence>MSTKRVFALTVAATAGLALSACAESDDSATSAEPVTETVASVETVSEGRDDDADRDDRDDDADDRAGAPAQPAANGELPEAVTGYTDEARAEMRDENVSEADVEAALAAAHEGNASVEWEDDGYFEIEHGEVEIDIDPAGLVRDAGR</sequence>
<evidence type="ECO:0008006" key="7">
    <source>
        <dbReference type="Google" id="ProtNLM"/>
    </source>
</evidence>
<dbReference type="AlphaFoldDB" id="A0A7H0JYP2"/>
<reference evidence="5 6" key="1">
    <citation type="submission" date="2020-08" db="EMBL/GenBank/DDBJ databases">
        <title>novel species in genus Corynebacterium.</title>
        <authorList>
            <person name="Zhang G."/>
        </authorList>
    </citation>
    <scope>NUCLEOTIDE SEQUENCE [LARGE SCALE GENOMIC DNA]</scope>
    <source>
        <strain evidence="5 6">zg-917</strain>
        <strain evidence="4">Zg-917</strain>
    </source>
</reference>
<dbReference type="PROSITE" id="PS51257">
    <property type="entry name" value="PROKAR_LIPOPROTEIN"/>
    <property type="match status" value="1"/>
</dbReference>
<name>A0A7H0JYP2_9CORY</name>
<gene>
    <name evidence="3" type="ORF">H7348_10420</name>
    <name evidence="4" type="ORF">IAU68_11010</name>
</gene>
<feature type="region of interest" description="Disordered" evidence="1">
    <location>
        <begin position="24"/>
        <end position="81"/>
    </location>
</feature>
<feature type="signal peptide" evidence="2">
    <location>
        <begin position="1"/>
        <end position="23"/>
    </location>
</feature>
<protein>
    <recommendedName>
        <fullName evidence="7">PepSY domain-containing protein</fullName>
    </recommendedName>
</protein>